<dbReference type="InterPro" id="IPR002524">
    <property type="entry name" value="Cation_efflux"/>
</dbReference>
<feature type="transmembrane region" description="Helical" evidence="6">
    <location>
        <begin position="219"/>
        <end position="240"/>
    </location>
</feature>
<evidence type="ECO:0000256" key="6">
    <source>
        <dbReference type="SAM" id="Phobius"/>
    </source>
</evidence>
<dbReference type="GO" id="GO:0098771">
    <property type="term" value="P:inorganic ion homeostasis"/>
    <property type="evidence" value="ECO:0007669"/>
    <property type="project" value="UniProtKB-ARBA"/>
</dbReference>
<dbReference type="STRING" id="1344418.A0A1D2VRN3"/>
<dbReference type="GeneID" id="30963270"/>
<keyword evidence="3 6" id="KW-0812">Transmembrane</keyword>
<dbReference type="PANTHER" id="PTHR43840">
    <property type="entry name" value="MITOCHONDRIAL METAL TRANSPORTER 1-RELATED"/>
    <property type="match status" value="1"/>
</dbReference>
<dbReference type="SUPFAM" id="SSF161111">
    <property type="entry name" value="Cation efflux protein transmembrane domain-like"/>
    <property type="match status" value="1"/>
</dbReference>
<dbReference type="EMBL" id="KV454475">
    <property type="protein sequence ID" value="ODV64225.1"/>
    <property type="molecule type" value="Genomic_DNA"/>
</dbReference>
<feature type="transmembrane region" description="Helical" evidence="6">
    <location>
        <begin position="181"/>
        <end position="199"/>
    </location>
</feature>
<evidence type="ECO:0000259" key="8">
    <source>
        <dbReference type="Pfam" id="PF16916"/>
    </source>
</evidence>
<dbReference type="InterPro" id="IPR027469">
    <property type="entry name" value="Cation_efflux_TMD_sf"/>
</dbReference>
<dbReference type="RefSeq" id="XP_020050532.1">
    <property type="nucleotide sequence ID" value="XM_020189634.1"/>
</dbReference>
<dbReference type="PANTHER" id="PTHR43840:SF4">
    <property type="entry name" value="CDF DIVALENT METAL CATION TRANSPORTER (EUROFUNG)"/>
    <property type="match status" value="1"/>
</dbReference>
<evidence type="ECO:0000256" key="1">
    <source>
        <dbReference type="ARBA" id="ARBA00004141"/>
    </source>
</evidence>
<feature type="non-terminal residue" evidence="9">
    <location>
        <position position="400"/>
    </location>
</feature>
<dbReference type="InterPro" id="IPR036837">
    <property type="entry name" value="Cation_efflux_CTD_sf"/>
</dbReference>
<dbReference type="FunFam" id="1.20.1510.10:FF:000005">
    <property type="entry name" value="Putative Cation diffusion facilitator 1"/>
    <property type="match status" value="1"/>
</dbReference>
<evidence type="ECO:0000259" key="7">
    <source>
        <dbReference type="Pfam" id="PF01545"/>
    </source>
</evidence>
<keyword evidence="2" id="KW-0813">Transport</keyword>
<feature type="transmembrane region" description="Helical" evidence="6">
    <location>
        <begin position="287"/>
        <end position="305"/>
    </location>
</feature>
<accession>A0A1D2VRN3</accession>
<name>A0A1D2VRN3_9ASCO</name>
<feature type="transmembrane region" description="Helical" evidence="6">
    <location>
        <begin position="260"/>
        <end position="281"/>
    </location>
</feature>
<dbReference type="AlphaFoldDB" id="A0A1D2VRN3"/>
<dbReference type="SUPFAM" id="SSF160240">
    <property type="entry name" value="Cation efflux protein cytoplasmic domain-like"/>
    <property type="match status" value="1"/>
</dbReference>
<feature type="domain" description="Cation efflux protein cytoplasmic" evidence="8">
    <location>
        <begin position="314"/>
        <end position="389"/>
    </location>
</feature>
<dbReference type="Pfam" id="PF16916">
    <property type="entry name" value="ZT_dimer"/>
    <property type="match status" value="1"/>
</dbReference>
<dbReference type="GO" id="GO:0008324">
    <property type="term" value="F:monoatomic cation transmembrane transporter activity"/>
    <property type="evidence" value="ECO:0007669"/>
    <property type="project" value="InterPro"/>
</dbReference>
<gene>
    <name evidence="9" type="ORF">ASCRUDRAFT_20416</name>
</gene>
<dbReference type="Pfam" id="PF01545">
    <property type="entry name" value="Cation_efflux"/>
    <property type="match status" value="1"/>
</dbReference>
<evidence type="ECO:0000256" key="5">
    <source>
        <dbReference type="ARBA" id="ARBA00023136"/>
    </source>
</evidence>
<dbReference type="InterPro" id="IPR058533">
    <property type="entry name" value="Cation_efflux_TM"/>
</dbReference>
<dbReference type="Gene3D" id="3.30.70.1350">
    <property type="entry name" value="Cation efflux protein, cytoplasmic domain"/>
    <property type="match status" value="1"/>
</dbReference>
<dbReference type="InterPro" id="IPR050291">
    <property type="entry name" value="CDF_Transporter"/>
</dbReference>
<evidence type="ECO:0000256" key="3">
    <source>
        <dbReference type="ARBA" id="ARBA00022692"/>
    </source>
</evidence>
<sequence length="400" mass="45378">IRSNRLIGKSKRLVNWENYITDIDSLPKSIKDKNQKLVDYYEDQNEMIQRYINIDKFLDSGIQSLMIRHYATDLPMIQSLSSSSKVPGNIDFESNSILGYNFEEDARIIVIAILINYFINVLLLIGKIIVTILTSSISIMASLVDSFLDFLSTTIIYITNKYSKTTDWNSKNKYPIGKSRLEPIGVLVFSIIIIISFVQVGHEALDNLLFNTSKIPIEIGLASVFIMSMTIIIKIGCWAWCKSIKSSSVQALAQDAETDVVFNVFSLIMPLLGHWWDIWWFDPACALALSLYIVISWSLTALEHINNLAGAKADKNDVQEILYLVLRFADSIEKITKLNVYHVGDNLNVEVDIMLNPNFNLKDGHDIGEAVQYAVETLSNVERCFVHLDYRTGNFDGHLK</sequence>
<dbReference type="GO" id="GO:0016020">
    <property type="term" value="C:membrane"/>
    <property type="evidence" value="ECO:0007669"/>
    <property type="project" value="UniProtKB-SubCell"/>
</dbReference>
<evidence type="ECO:0000256" key="4">
    <source>
        <dbReference type="ARBA" id="ARBA00022989"/>
    </source>
</evidence>
<evidence type="ECO:0000313" key="10">
    <source>
        <dbReference type="Proteomes" id="UP000095038"/>
    </source>
</evidence>
<organism evidence="9 10">
    <name type="scientific">Ascoidea rubescens DSM 1968</name>
    <dbReference type="NCBI Taxonomy" id="1344418"/>
    <lineage>
        <taxon>Eukaryota</taxon>
        <taxon>Fungi</taxon>
        <taxon>Dikarya</taxon>
        <taxon>Ascomycota</taxon>
        <taxon>Saccharomycotina</taxon>
        <taxon>Saccharomycetes</taxon>
        <taxon>Ascoideaceae</taxon>
        <taxon>Ascoidea</taxon>
    </lineage>
</organism>
<comment type="subcellular location">
    <subcellularLocation>
        <location evidence="1">Membrane</location>
        <topology evidence="1">Multi-pass membrane protein</topology>
    </subcellularLocation>
</comment>
<keyword evidence="5 6" id="KW-0472">Membrane</keyword>
<feature type="transmembrane region" description="Helical" evidence="6">
    <location>
        <begin position="108"/>
        <end position="133"/>
    </location>
</feature>
<keyword evidence="4 6" id="KW-1133">Transmembrane helix</keyword>
<proteinExistence type="predicted"/>
<keyword evidence="10" id="KW-1185">Reference proteome</keyword>
<protein>
    <submittedName>
        <fullName evidence="9">Uncharacterized protein</fullName>
    </submittedName>
</protein>
<reference evidence="10" key="1">
    <citation type="submission" date="2016-05" db="EMBL/GenBank/DDBJ databases">
        <title>Comparative genomics of biotechnologically important yeasts.</title>
        <authorList>
            <consortium name="DOE Joint Genome Institute"/>
            <person name="Riley R."/>
            <person name="Haridas S."/>
            <person name="Wolfe K.H."/>
            <person name="Lopes M.R."/>
            <person name="Hittinger C.T."/>
            <person name="Goker M."/>
            <person name="Salamov A."/>
            <person name="Wisecaver J."/>
            <person name="Long T.M."/>
            <person name="Aerts A.L."/>
            <person name="Barry K."/>
            <person name="Choi C."/>
            <person name="Clum A."/>
            <person name="Coughlan A.Y."/>
            <person name="Deshpande S."/>
            <person name="Douglass A.P."/>
            <person name="Hanson S.J."/>
            <person name="Klenk H.-P."/>
            <person name="Labutti K."/>
            <person name="Lapidus A."/>
            <person name="Lindquist E."/>
            <person name="Lipzen A."/>
            <person name="Meier-Kolthoff J.P."/>
            <person name="Ohm R.A."/>
            <person name="Otillar R.P."/>
            <person name="Pangilinan J."/>
            <person name="Peng Y."/>
            <person name="Rokas A."/>
            <person name="Rosa C.A."/>
            <person name="Scheuner C."/>
            <person name="Sibirny A.A."/>
            <person name="Slot J.C."/>
            <person name="Stielow J.B."/>
            <person name="Sun H."/>
            <person name="Kurtzman C.P."/>
            <person name="Blackwell M."/>
            <person name="Grigoriev I.V."/>
            <person name="Jeffries T.W."/>
        </authorList>
    </citation>
    <scope>NUCLEOTIDE SEQUENCE [LARGE SCALE GENOMIC DNA]</scope>
    <source>
        <strain evidence="10">DSM 1968</strain>
    </source>
</reference>
<dbReference type="NCBIfam" id="TIGR01297">
    <property type="entry name" value="CDF"/>
    <property type="match status" value="1"/>
</dbReference>
<dbReference type="Proteomes" id="UP000095038">
    <property type="component" value="Unassembled WGS sequence"/>
</dbReference>
<dbReference type="Gene3D" id="1.20.1510.10">
    <property type="entry name" value="Cation efflux protein transmembrane domain"/>
    <property type="match status" value="1"/>
</dbReference>
<dbReference type="GO" id="GO:0030003">
    <property type="term" value="P:intracellular monoatomic cation homeostasis"/>
    <property type="evidence" value="ECO:0007669"/>
    <property type="project" value="UniProtKB-ARBA"/>
</dbReference>
<feature type="transmembrane region" description="Helical" evidence="6">
    <location>
        <begin position="139"/>
        <end position="160"/>
    </location>
</feature>
<dbReference type="OrthoDB" id="78296at2759"/>
<dbReference type="InterPro" id="IPR027470">
    <property type="entry name" value="Cation_efflux_CTD"/>
</dbReference>
<dbReference type="InParanoid" id="A0A1D2VRN3"/>
<evidence type="ECO:0000313" key="9">
    <source>
        <dbReference type="EMBL" id="ODV64225.1"/>
    </source>
</evidence>
<feature type="domain" description="Cation efflux protein transmembrane" evidence="7">
    <location>
        <begin position="114"/>
        <end position="307"/>
    </location>
</feature>
<evidence type="ECO:0000256" key="2">
    <source>
        <dbReference type="ARBA" id="ARBA00022448"/>
    </source>
</evidence>
<feature type="non-terminal residue" evidence="9">
    <location>
        <position position="1"/>
    </location>
</feature>